<evidence type="ECO:0000256" key="5">
    <source>
        <dbReference type="SAM" id="SignalP"/>
    </source>
</evidence>
<keyword evidence="3" id="KW-0813">Transport</keyword>
<gene>
    <name evidence="7" type="ORF">GCM10011398_20120</name>
</gene>
<dbReference type="GO" id="GO:1901678">
    <property type="term" value="P:iron coordination entity transport"/>
    <property type="evidence" value="ECO:0007669"/>
    <property type="project" value="UniProtKB-ARBA"/>
</dbReference>
<feature type="domain" description="Fe/B12 periplasmic-binding" evidence="6">
    <location>
        <begin position="60"/>
        <end position="321"/>
    </location>
</feature>
<feature type="chain" id="PRO_5037709428" evidence="5">
    <location>
        <begin position="23"/>
        <end position="321"/>
    </location>
</feature>
<dbReference type="EMBL" id="BMFR01000007">
    <property type="protein sequence ID" value="GGG75292.1"/>
    <property type="molecule type" value="Genomic_DNA"/>
</dbReference>
<keyword evidence="4 5" id="KW-0732">Signal</keyword>
<dbReference type="PANTHER" id="PTHR30532:SF1">
    <property type="entry name" value="IRON(3+)-HYDROXAMATE-BINDING PROTEIN FHUD"/>
    <property type="match status" value="1"/>
</dbReference>
<name>A0A917HCX6_9BACI</name>
<comment type="caution">
    <text evidence="7">The sequence shown here is derived from an EMBL/GenBank/DDBJ whole genome shotgun (WGS) entry which is preliminary data.</text>
</comment>
<dbReference type="RefSeq" id="WP_188455266.1">
    <property type="nucleotide sequence ID" value="NZ_BMFR01000007.1"/>
</dbReference>
<evidence type="ECO:0000256" key="2">
    <source>
        <dbReference type="ARBA" id="ARBA00008814"/>
    </source>
</evidence>
<dbReference type="AlphaFoldDB" id="A0A917HCX6"/>
<protein>
    <submittedName>
        <fullName evidence="7">Ferrichrome ABC transporter substrate-binding protein</fullName>
    </submittedName>
</protein>
<dbReference type="InterPro" id="IPR002491">
    <property type="entry name" value="ABC_transptr_periplasmic_BD"/>
</dbReference>
<reference evidence="7" key="2">
    <citation type="submission" date="2020-09" db="EMBL/GenBank/DDBJ databases">
        <authorList>
            <person name="Sun Q."/>
            <person name="Zhou Y."/>
        </authorList>
    </citation>
    <scope>NUCLEOTIDE SEQUENCE</scope>
    <source>
        <strain evidence="7">CGMCC 1.12754</strain>
    </source>
</reference>
<keyword evidence="8" id="KW-1185">Reference proteome</keyword>
<dbReference type="Gene3D" id="3.40.50.1980">
    <property type="entry name" value="Nitrogenase molybdenum iron protein domain"/>
    <property type="match status" value="2"/>
</dbReference>
<dbReference type="Proteomes" id="UP000622860">
    <property type="component" value="Unassembled WGS sequence"/>
</dbReference>
<evidence type="ECO:0000256" key="1">
    <source>
        <dbReference type="ARBA" id="ARBA00004193"/>
    </source>
</evidence>
<dbReference type="Pfam" id="PF01497">
    <property type="entry name" value="Peripla_BP_2"/>
    <property type="match status" value="1"/>
</dbReference>
<proteinExistence type="inferred from homology"/>
<evidence type="ECO:0000256" key="3">
    <source>
        <dbReference type="ARBA" id="ARBA00022448"/>
    </source>
</evidence>
<sequence length="321" mass="35745">MKTKSRFIMIAILFVLALIVSACGNDDTKSGYSDEKAESGGNSEVTIDSKMGEVTIPADVERVLAPYHEDALLALGVTPVAKWAIGTSVQDYLEPQLEDVPSIEWNLPLEKVLEKTPELIILESNLDSYEGSVEDYQKIADATYVMTEEVTDNWRKQVELFGKMLGKEEKAEEVLTSYDEKVANAKKKLSESIGDETIAAIWVAGDQFYLFEQNRHSAEVLYSELGINQPEFVKSLGEADLTQWNALSMEKLSELKADHIFLLALEGEQGIETLKNSKVWQSIPAAKNDHVYIMNDPSFWTNKGLIASEKTIDAVVDTLVK</sequence>
<comment type="similarity">
    <text evidence="2">Belongs to the bacterial solute-binding protein 8 family.</text>
</comment>
<evidence type="ECO:0000313" key="7">
    <source>
        <dbReference type="EMBL" id="GGG75292.1"/>
    </source>
</evidence>
<dbReference type="PROSITE" id="PS51257">
    <property type="entry name" value="PROKAR_LIPOPROTEIN"/>
    <property type="match status" value="1"/>
</dbReference>
<reference evidence="7" key="1">
    <citation type="journal article" date="2014" name="Int. J. Syst. Evol. Microbiol.">
        <title>Complete genome sequence of Corynebacterium casei LMG S-19264T (=DSM 44701T), isolated from a smear-ripened cheese.</title>
        <authorList>
            <consortium name="US DOE Joint Genome Institute (JGI-PGF)"/>
            <person name="Walter F."/>
            <person name="Albersmeier A."/>
            <person name="Kalinowski J."/>
            <person name="Ruckert C."/>
        </authorList>
    </citation>
    <scope>NUCLEOTIDE SEQUENCE</scope>
    <source>
        <strain evidence="7">CGMCC 1.12754</strain>
    </source>
</reference>
<dbReference type="InterPro" id="IPR051313">
    <property type="entry name" value="Bact_iron-sidero_bind"/>
</dbReference>
<organism evidence="7 8">
    <name type="scientific">Virgibacillus oceani</name>
    <dbReference type="NCBI Taxonomy" id="1479511"/>
    <lineage>
        <taxon>Bacteria</taxon>
        <taxon>Bacillati</taxon>
        <taxon>Bacillota</taxon>
        <taxon>Bacilli</taxon>
        <taxon>Bacillales</taxon>
        <taxon>Bacillaceae</taxon>
        <taxon>Virgibacillus</taxon>
    </lineage>
</organism>
<evidence type="ECO:0000313" key="8">
    <source>
        <dbReference type="Proteomes" id="UP000622860"/>
    </source>
</evidence>
<dbReference type="PANTHER" id="PTHR30532">
    <property type="entry name" value="IRON III DICITRATE-BINDING PERIPLASMIC PROTEIN"/>
    <property type="match status" value="1"/>
</dbReference>
<evidence type="ECO:0000256" key="4">
    <source>
        <dbReference type="ARBA" id="ARBA00022729"/>
    </source>
</evidence>
<feature type="signal peptide" evidence="5">
    <location>
        <begin position="1"/>
        <end position="22"/>
    </location>
</feature>
<evidence type="ECO:0000259" key="6">
    <source>
        <dbReference type="PROSITE" id="PS50983"/>
    </source>
</evidence>
<dbReference type="GO" id="GO:0030288">
    <property type="term" value="C:outer membrane-bounded periplasmic space"/>
    <property type="evidence" value="ECO:0007669"/>
    <property type="project" value="TreeGrafter"/>
</dbReference>
<comment type="subcellular location">
    <subcellularLocation>
        <location evidence="1">Cell membrane</location>
        <topology evidence="1">Lipid-anchor</topology>
    </subcellularLocation>
</comment>
<accession>A0A917HCX6</accession>
<dbReference type="GO" id="GO:0005886">
    <property type="term" value="C:plasma membrane"/>
    <property type="evidence" value="ECO:0007669"/>
    <property type="project" value="UniProtKB-SubCell"/>
</dbReference>
<dbReference type="SUPFAM" id="SSF53807">
    <property type="entry name" value="Helical backbone' metal receptor"/>
    <property type="match status" value="1"/>
</dbReference>
<dbReference type="PROSITE" id="PS50983">
    <property type="entry name" value="FE_B12_PBP"/>
    <property type="match status" value="1"/>
</dbReference>